<dbReference type="Proteomes" id="UP000265618">
    <property type="component" value="Unassembled WGS sequence"/>
</dbReference>
<evidence type="ECO:0000256" key="2">
    <source>
        <dbReference type="ARBA" id="ARBA00022692"/>
    </source>
</evidence>
<dbReference type="EMBL" id="BDIP01000952">
    <property type="protein sequence ID" value="GIQ83172.1"/>
    <property type="molecule type" value="Genomic_DNA"/>
</dbReference>
<comment type="subcellular location">
    <subcellularLocation>
        <location evidence="1">Membrane</location>
        <topology evidence="1">Multi-pass membrane protein</topology>
    </subcellularLocation>
</comment>
<keyword evidence="4 6" id="KW-0472">Membrane</keyword>
<feature type="region of interest" description="Disordered" evidence="5">
    <location>
        <begin position="329"/>
        <end position="375"/>
    </location>
</feature>
<dbReference type="AlphaFoldDB" id="A0A9K3GHT7"/>
<feature type="transmembrane region" description="Helical" evidence="6">
    <location>
        <begin position="71"/>
        <end position="89"/>
    </location>
</feature>
<dbReference type="FunFam" id="1.20.1280.290:FF:000009">
    <property type="entry name" value="PQ loop repeat family protein"/>
    <property type="match status" value="1"/>
</dbReference>
<feature type="transmembrane region" description="Helical" evidence="6">
    <location>
        <begin position="254"/>
        <end position="278"/>
    </location>
</feature>
<comment type="caution">
    <text evidence="7">The sequence shown here is derived from an EMBL/GenBank/DDBJ whole genome shotgun (WGS) entry which is preliminary data.</text>
</comment>
<dbReference type="InterPro" id="IPR006603">
    <property type="entry name" value="PQ-loop_rpt"/>
</dbReference>
<feature type="transmembrane region" description="Helical" evidence="6">
    <location>
        <begin position="284"/>
        <end position="309"/>
    </location>
</feature>
<dbReference type="Pfam" id="PF04193">
    <property type="entry name" value="PQ-loop"/>
    <property type="match status" value="2"/>
</dbReference>
<feature type="transmembrane region" description="Helical" evidence="6">
    <location>
        <begin position="216"/>
        <end position="234"/>
    </location>
</feature>
<accession>A0A9K3GHT7</accession>
<gene>
    <name evidence="7" type="ORF">KIPB_004447</name>
</gene>
<protein>
    <submittedName>
        <fullName evidence="7">Uncharacterized protein</fullName>
    </submittedName>
</protein>
<dbReference type="GO" id="GO:0098852">
    <property type="term" value="C:lytic vacuole membrane"/>
    <property type="evidence" value="ECO:0007669"/>
    <property type="project" value="UniProtKB-ARBA"/>
</dbReference>
<feature type="transmembrane region" description="Helical" evidence="6">
    <location>
        <begin position="31"/>
        <end position="50"/>
    </location>
</feature>
<feature type="transmembrane region" description="Helical" evidence="6">
    <location>
        <begin position="163"/>
        <end position="180"/>
    </location>
</feature>
<dbReference type="GO" id="GO:0015174">
    <property type="term" value="F:basic amino acid transmembrane transporter activity"/>
    <property type="evidence" value="ECO:0007669"/>
    <property type="project" value="TreeGrafter"/>
</dbReference>
<proteinExistence type="predicted"/>
<feature type="transmembrane region" description="Helical" evidence="6">
    <location>
        <begin position="95"/>
        <end position="113"/>
    </location>
</feature>
<evidence type="ECO:0000313" key="7">
    <source>
        <dbReference type="EMBL" id="GIQ83172.1"/>
    </source>
</evidence>
<keyword evidence="3 6" id="KW-1133">Transmembrane helix</keyword>
<evidence type="ECO:0000256" key="5">
    <source>
        <dbReference type="SAM" id="MobiDB-lite"/>
    </source>
</evidence>
<sequence>MLGGSSTCDPEGGPYYSVFIPMGQCIQVGDYRFLLSFLSGLASVSCWIFAQFPQIRKNYRLKSVSSISYAFLINWIIGDLTNLLGALLTEALPTQIISGFYFCLVDVILFWQFQRYKKPEDYAEFSSPSHVATEQDAVHALLKRIKEDQDEEQMQDKTEGTMLVLHPLALSALVAVSHISRTLCNPTVSGSLFGEADASVSRMSLDIEAEGADKNWHFWVGWVLGWVSALNYILSRVNQIRKNYQEKEPETLSISMFMIAVCGNTFYTASITLVSMAWEDVWPQIPWILGSAGVLGLDVTIGCQFFYYVKRNKRRSDLIANAFLGPEGQEMRDRQRKSKPMSVRKTERQGLLGNEEECELASNGGSESEGGFLGDMDDAGVRVPQGQPLAQPLAEMPRGEGEDLFVIDASSSSGDTEPDGATPLSTAHPHPVSSPTGSAVGSVMSGLDLLSLDNS</sequence>
<feature type="region of interest" description="Disordered" evidence="5">
    <location>
        <begin position="398"/>
        <end position="455"/>
    </location>
</feature>
<dbReference type="SMART" id="SM00679">
    <property type="entry name" value="CTNS"/>
    <property type="match status" value="2"/>
</dbReference>
<evidence type="ECO:0000313" key="8">
    <source>
        <dbReference type="Proteomes" id="UP000265618"/>
    </source>
</evidence>
<evidence type="ECO:0000256" key="3">
    <source>
        <dbReference type="ARBA" id="ARBA00022989"/>
    </source>
</evidence>
<dbReference type="Gene3D" id="1.20.1280.290">
    <property type="match status" value="2"/>
</dbReference>
<dbReference type="InterPro" id="IPR051415">
    <property type="entry name" value="LAAT-1"/>
</dbReference>
<evidence type="ECO:0000256" key="4">
    <source>
        <dbReference type="ARBA" id="ARBA00023136"/>
    </source>
</evidence>
<reference evidence="7 8" key="1">
    <citation type="journal article" date="2018" name="PLoS ONE">
        <title>The draft genome of Kipferlia bialata reveals reductive genome evolution in fornicate parasites.</title>
        <authorList>
            <person name="Tanifuji G."/>
            <person name="Takabayashi S."/>
            <person name="Kume K."/>
            <person name="Takagi M."/>
            <person name="Nakayama T."/>
            <person name="Kamikawa R."/>
            <person name="Inagaki Y."/>
            <person name="Hashimoto T."/>
        </authorList>
    </citation>
    <scope>NUCLEOTIDE SEQUENCE [LARGE SCALE GENOMIC DNA]</scope>
    <source>
        <strain evidence="7">NY0173</strain>
    </source>
</reference>
<name>A0A9K3GHT7_9EUKA</name>
<evidence type="ECO:0000256" key="6">
    <source>
        <dbReference type="SAM" id="Phobius"/>
    </source>
</evidence>
<keyword evidence="8" id="KW-1185">Reference proteome</keyword>
<dbReference type="PANTHER" id="PTHR16201">
    <property type="entry name" value="SEVEN TRANSMEMBRANE PROTEIN 1-RELATED"/>
    <property type="match status" value="1"/>
</dbReference>
<organism evidence="7 8">
    <name type="scientific">Kipferlia bialata</name>
    <dbReference type="NCBI Taxonomy" id="797122"/>
    <lineage>
        <taxon>Eukaryota</taxon>
        <taxon>Metamonada</taxon>
        <taxon>Carpediemonas-like organisms</taxon>
        <taxon>Kipferlia</taxon>
    </lineage>
</organism>
<dbReference type="OrthoDB" id="8048523at2759"/>
<evidence type="ECO:0000256" key="1">
    <source>
        <dbReference type="ARBA" id="ARBA00004141"/>
    </source>
</evidence>
<keyword evidence="2 6" id="KW-0812">Transmembrane</keyword>
<dbReference type="PANTHER" id="PTHR16201:SF34">
    <property type="entry name" value="LYSOSOMAL AMINO ACID TRANSPORTER 1"/>
    <property type="match status" value="1"/>
</dbReference>